<keyword evidence="6 10" id="KW-0863">Zinc-finger</keyword>
<dbReference type="InterPro" id="IPR026846">
    <property type="entry name" value="Nse2(Mms21)"/>
</dbReference>
<feature type="compositionally biased region" description="Acidic residues" evidence="11">
    <location>
        <begin position="217"/>
        <end position="229"/>
    </location>
</feature>
<dbReference type="PANTHER" id="PTHR21330">
    <property type="entry name" value="E3 SUMO-PROTEIN LIGASE NSE2"/>
    <property type="match status" value="1"/>
</dbReference>
<dbReference type="GO" id="GO:0005634">
    <property type="term" value="C:nucleus"/>
    <property type="evidence" value="ECO:0007669"/>
    <property type="project" value="UniProtKB-SubCell"/>
</dbReference>
<accession>A0A4U0TZA8</accession>
<comment type="subcellular location">
    <subcellularLocation>
        <location evidence="1">Nucleus</location>
    </subcellularLocation>
</comment>
<dbReference type="Pfam" id="PF11789">
    <property type="entry name" value="zf-Nse"/>
    <property type="match status" value="1"/>
</dbReference>
<gene>
    <name evidence="13" type="ORF">B0A50_04988</name>
</gene>
<dbReference type="GO" id="GO:0016925">
    <property type="term" value="P:protein sumoylation"/>
    <property type="evidence" value="ECO:0007669"/>
    <property type="project" value="UniProtKB-UniPathway"/>
</dbReference>
<evidence type="ECO:0000256" key="7">
    <source>
        <dbReference type="ARBA" id="ARBA00022786"/>
    </source>
</evidence>
<evidence type="ECO:0000256" key="2">
    <source>
        <dbReference type="ARBA" id="ARBA00004718"/>
    </source>
</evidence>
<keyword evidence="14" id="KW-1185">Reference proteome</keyword>
<evidence type="ECO:0000256" key="10">
    <source>
        <dbReference type="PROSITE-ProRule" id="PRU00452"/>
    </source>
</evidence>
<evidence type="ECO:0000256" key="9">
    <source>
        <dbReference type="ARBA" id="ARBA00023242"/>
    </source>
</evidence>
<keyword evidence="4" id="KW-0808">Transferase</keyword>
<keyword evidence="5" id="KW-0479">Metal-binding</keyword>
<evidence type="ECO:0000256" key="4">
    <source>
        <dbReference type="ARBA" id="ARBA00022679"/>
    </source>
</evidence>
<evidence type="ECO:0000256" key="1">
    <source>
        <dbReference type="ARBA" id="ARBA00004123"/>
    </source>
</evidence>
<comment type="pathway">
    <text evidence="2">Protein modification; protein sumoylation.</text>
</comment>
<evidence type="ECO:0000256" key="5">
    <source>
        <dbReference type="ARBA" id="ARBA00022723"/>
    </source>
</evidence>
<feature type="domain" description="SP-RING-type" evidence="12">
    <location>
        <begin position="321"/>
        <end position="403"/>
    </location>
</feature>
<dbReference type="GO" id="GO:0000724">
    <property type="term" value="P:double-strand break repair via homologous recombination"/>
    <property type="evidence" value="ECO:0007669"/>
    <property type="project" value="InterPro"/>
</dbReference>
<name>A0A4U0TZA8_9PEZI</name>
<sequence>MATRMRQSTERATPRPRSTLETPASRFRQSDTSGSRRQDDTPASGALTTPASGRENKQRLPDYEPPAFPMNEAAQRALAALAKSSGLKKLEAELKEAQSALTNVAGEINDRFREKDEFVDNHKKRKRKEAQDSAEAAEDGEDVDVDANIEELRRKVDGMTNRMDEKMQKLIDARHEVEDIQTSLAATAEDAQRFASTQISTQNVRSQRRTRRAIGSGEEDEEEEYEEFDPTAPTSGSQAVKSMKEVFNTKHDEAKTRYQSHSRAARYASDNDYILFRNMVHEARYPEGEVQLPHASEWFPEGGVPAPGITARPAKNTEEDDDDDIAIAREQISTKCPLTLQEFVDPVSSKKCNHSYERGGMLEFIRSARGNARCPVTGCSQMLTKSDLHVDAVIVRKIKRIQRAREIAEQDAEDEDAASGANRQGTAALVDDDDEDGVDVDAVAEQQTRTQARSRGSEATPASAAPDNTQQTEQSEEGAEEDKGLDD</sequence>
<dbReference type="GO" id="GO:0061665">
    <property type="term" value="F:SUMO ligase activity"/>
    <property type="evidence" value="ECO:0007669"/>
    <property type="project" value="TreeGrafter"/>
</dbReference>
<dbReference type="Proteomes" id="UP000308549">
    <property type="component" value="Unassembled WGS sequence"/>
</dbReference>
<feature type="compositionally biased region" description="Acidic residues" evidence="11">
    <location>
        <begin position="135"/>
        <end position="144"/>
    </location>
</feature>
<comment type="caution">
    <text evidence="13">The sequence shown here is derived from an EMBL/GenBank/DDBJ whole genome shotgun (WGS) entry which is preliminary data.</text>
</comment>
<dbReference type="CDD" id="cd16651">
    <property type="entry name" value="SPL-RING_NSE2"/>
    <property type="match status" value="1"/>
</dbReference>
<dbReference type="InterPro" id="IPR004181">
    <property type="entry name" value="Znf_MIZ"/>
</dbReference>
<evidence type="ECO:0000256" key="6">
    <source>
        <dbReference type="ARBA" id="ARBA00022771"/>
    </source>
</evidence>
<keyword evidence="8" id="KW-0862">Zinc</keyword>
<dbReference type="AlphaFoldDB" id="A0A4U0TZA8"/>
<feature type="region of interest" description="Disordered" evidence="11">
    <location>
        <begin position="121"/>
        <end position="144"/>
    </location>
</feature>
<evidence type="ECO:0000313" key="14">
    <source>
        <dbReference type="Proteomes" id="UP000308549"/>
    </source>
</evidence>
<reference evidence="13 14" key="1">
    <citation type="submission" date="2017-03" db="EMBL/GenBank/DDBJ databases">
        <title>Genomes of endolithic fungi from Antarctica.</title>
        <authorList>
            <person name="Coleine C."/>
            <person name="Masonjones S."/>
            <person name="Stajich J.E."/>
        </authorList>
    </citation>
    <scope>NUCLEOTIDE SEQUENCE [LARGE SCALE GENOMIC DNA]</scope>
    <source>
        <strain evidence="13 14">CCFEE 6315</strain>
    </source>
</reference>
<evidence type="ECO:0000259" key="12">
    <source>
        <dbReference type="PROSITE" id="PS51044"/>
    </source>
</evidence>
<feature type="compositionally biased region" description="Polar residues" evidence="11">
    <location>
        <begin position="445"/>
        <end position="454"/>
    </location>
</feature>
<feature type="region of interest" description="Disordered" evidence="11">
    <location>
        <begin position="1"/>
        <end position="71"/>
    </location>
</feature>
<keyword evidence="7" id="KW-0833">Ubl conjugation pathway</keyword>
<feature type="region of interest" description="Disordered" evidence="11">
    <location>
        <begin position="197"/>
        <end position="239"/>
    </location>
</feature>
<evidence type="ECO:0000256" key="11">
    <source>
        <dbReference type="SAM" id="MobiDB-lite"/>
    </source>
</evidence>
<dbReference type="OrthoDB" id="756301at2759"/>
<dbReference type="GO" id="GO:0008270">
    <property type="term" value="F:zinc ion binding"/>
    <property type="evidence" value="ECO:0007669"/>
    <property type="project" value="UniProtKB-KW"/>
</dbReference>
<feature type="region of interest" description="Disordered" evidence="11">
    <location>
        <begin position="408"/>
        <end position="487"/>
    </location>
</feature>
<dbReference type="PANTHER" id="PTHR21330:SF1">
    <property type="entry name" value="E3 SUMO-PROTEIN LIGASE NSE2"/>
    <property type="match status" value="1"/>
</dbReference>
<dbReference type="EMBL" id="NAJL01000023">
    <property type="protein sequence ID" value="TKA27376.1"/>
    <property type="molecule type" value="Genomic_DNA"/>
</dbReference>
<feature type="compositionally biased region" description="Acidic residues" evidence="11">
    <location>
        <begin position="474"/>
        <end position="487"/>
    </location>
</feature>
<protein>
    <recommendedName>
        <fullName evidence="12">SP-RING-type domain-containing protein</fullName>
    </recommendedName>
</protein>
<evidence type="ECO:0000256" key="3">
    <source>
        <dbReference type="ARBA" id="ARBA00008212"/>
    </source>
</evidence>
<organism evidence="13 14">
    <name type="scientific">Salinomyces thailandicus</name>
    <dbReference type="NCBI Taxonomy" id="706561"/>
    <lineage>
        <taxon>Eukaryota</taxon>
        <taxon>Fungi</taxon>
        <taxon>Dikarya</taxon>
        <taxon>Ascomycota</taxon>
        <taxon>Pezizomycotina</taxon>
        <taxon>Dothideomycetes</taxon>
        <taxon>Dothideomycetidae</taxon>
        <taxon>Mycosphaerellales</taxon>
        <taxon>Teratosphaeriaceae</taxon>
        <taxon>Salinomyces</taxon>
    </lineage>
</organism>
<evidence type="ECO:0000256" key="8">
    <source>
        <dbReference type="ARBA" id="ARBA00022833"/>
    </source>
</evidence>
<dbReference type="UniPathway" id="UPA00886"/>
<comment type="similarity">
    <text evidence="3">Belongs to the NSE2 family.</text>
</comment>
<feature type="compositionally biased region" description="Acidic residues" evidence="11">
    <location>
        <begin position="430"/>
        <end position="439"/>
    </location>
</feature>
<dbReference type="Gene3D" id="3.30.40.10">
    <property type="entry name" value="Zinc/RING finger domain, C3HC4 (zinc finger)"/>
    <property type="match status" value="1"/>
</dbReference>
<dbReference type="InterPro" id="IPR013083">
    <property type="entry name" value="Znf_RING/FYVE/PHD"/>
</dbReference>
<dbReference type="SUPFAM" id="SSF57850">
    <property type="entry name" value="RING/U-box"/>
    <property type="match status" value="1"/>
</dbReference>
<dbReference type="PROSITE" id="PS51044">
    <property type="entry name" value="ZF_SP_RING"/>
    <property type="match status" value="1"/>
</dbReference>
<evidence type="ECO:0000313" key="13">
    <source>
        <dbReference type="EMBL" id="TKA27376.1"/>
    </source>
</evidence>
<keyword evidence="9" id="KW-0539">Nucleus</keyword>
<proteinExistence type="inferred from homology"/>
<dbReference type="GO" id="GO:0030915">
    <property type="term" value="C:Smc5-Smc6 complex"/>
    <property type="evidence" value="ECO:0007669"/>
    <property type="project" value="InterPro"/>
</dbReference>